<name>A0ABS8BZD7_9ALTE</name>
<sequence length="128" mass="13711">MKRLLLIGASLVLMLSGCQLSRAAEPAVLEEAVDAVLKQQLSAFITDIVGGNSVILADDVFMQQAELYISQRMPLDAKGNPLDGRHALPAYRFVLLKSVRGCLIQHPASGNSALLTAARCKVLPVNTL</sequence>
<feature type="chain" id="PRO_5047016956" evidence="1">
    <location>
        <begin position="24"/>
        <end position="128"/>
    </location>
</feature>
<dbReference type="Proteomes" id="UP000633814">
    <property type="component" value="Unassembled WGS sequence"/>
</dbReference>
<evidence type="ECO:0000256" key="1">
    <source>
        <dbReference type="SAM" id="SignalP"/>
    </source>
</evidence>
<reference evidence="2 3" key="1">
    <citation type="submission" date="2021-10" db="EMBL/GenBank/DDBJ databases">
        <title>Alishewanella koreense sp. nov. isolated from seawater of southwestern coast in South Korea and the proposal for the reclassification of Rheinheimera perlucida and Rheinheimera tuosuensis as Arsukibacterium perlucida and Arsukibacterium tuosuensis.</title>
        <authorList>
            <person name="Kim K.H."/>
            <person name="Ruan W."/>
            <person name="Kim K.R."/>
            <person name="Baek J.H."/>
            <person name="Jeon C.O."/>
        </authorList>
    </citation>
    <scope>NUCLEOTIDE SEQUENCE [LARGE SCALE GENOMIC DNA]</scope>
    <source>
        <strain evidence="2 3">16-MA</strain>
    </source>
</reference>
<dbReference type="RefSeq" id="WP_226749520.1">
    <property type="nucleotide sequence ID" value="NZ_JAEINI020000001.1"/>
</dbReference>
<dbReference type="EMBL" id="JAEINI020000001">
    <property type="protein sequence ID" value="MCB5225427.1"/>
    <property type="molecule type" value="Genomic_DNA"/>
</dbReference>
<keyword evidence="1" id="KW-0732">Signal</keyword>
<organism evidence="2 3">
    <name type="scientific">Alishewanella maricola</name>
    <dbReference type="NCBI Taxonomy" id="2795740"/>
    <lineage>
        <taxon>Bacteria</taxon>
        <taxon>Pseudomonadati</taxon>
        <taxon>Pseudomonadota</taxon>
        <taxon>Gammaproteobacteria</taxon>
        <taxon>Alteromonadales</taxon>
        <taxon>Alteromonadaceae</taxon>
        <taxon>Alishewanella</taxon>
    </lineage>
</organism>
<keyword evidence="3" id="KW-1185">Reference proteome</keyword>
<dbReference type="PROSITE" id="PS51257">
    <property type="entry name" value="PROKAR_LIPOPROTEIN"/>
    <property type="match status" value="1"/>
</dbReference>
<evidence type="ECO:0000313" key="2">
    <source>
        <dbReference type="EMBL" id="MCB5225427.1"/>
    </source>
</evidence>
<gene>
    <name evidence="2" type="ORF">JAO78_001165</name>
</gene>
<evidence type="ECO:0000313" key="3">
    <source>
        <dbReference type="Proteomes" id="UP000633814"/>
    </source>
</evidence>
<protein>
    <submittedName>
        <fullName evidence="2">Uncharacterized protein</fullName>
    </submittedName>
</protein>
<feature type="signal peptide" evidence="1">
    <location>
        <begin position="1"/>
        <end position="23"/>
    </location>
</feature>
<proteinExistence type="predicted"/>
<accession>A0ABS8BZD7</accession>
<comment type="caution">
    <text evidence="2">The sequence shown here is derived from an EMBL/GenBank/DDBJ whole genome shotgun (WGS) entry which is preliminary data.</text>
</comment>